<proteinExistence type="predicted"/>
<dbReference type="InterPro" id="IPR011990">
    <property type="entry name" value="TPR-like_helical_dom_sf"/>
</dbReference>
<reference evidence="2" key="1">
    <citation type="submission" date="2013-04" db="EMBL/GenBank/DDBJ databases">
        <title>The genome sequencing project of 58 acetic acid bacteria.</title>
        <authorList>
            <person name="Okamoto-Kainuma A."/>
            <person name="Ishikawa M."/>
            <person name="Umino S."/>
            <person name="Koizumi Y."/>
            <person name="Shiwa Y."/>
            <person name="Yoshikawa H."/>
            <person name="Matsutani M."/>
            <person name="Matsushita K."/>
        </authorList>
    </citation>
    <scope>NUCLEOTIDE SEQUENCE</scope>
    <source>
        <strain evidence="2">DSM 15669</strain>
    </source>
</reference>
<keyword evidence="3" id="KW-1185">Reference proteome</keyword>
<gene>
    <name evidence="2" type="ORF">AA15669_1287</name>
</gene>
<comment type="caution">
    <text evidence="2">The sequence shown here is derived from an EMBL/GenBank/DDBJ whole genome shotgun (WGS) entry which is preliminary data.</text>
</comment>
<evidence type="ECO:0000256" key="1">
    <source>
        <dbReference type="SAM" id="SignalP"/>
    </source>
</evidence>
<dbReference type="EMBL" id="BAQD01000021">
    <property type="protein sequence ID" value="GBQ07224.1"/>
    <property type="molecule type" value="Genomic_DNA"/>
</dbReference>
<sequence>MAPSPLTISRAALMASAFGLAAFIAPHHAPFNGGGALVSTAYAEDALGQEVGGHLQQAQKALAAHKLSQAMEAVDAADAVKSKSSYEAYVIAQMRAAVAAQSGNAAAALKAYDVLINSARTPAASKKQMLMAQASMAYSARDYANAAKAAARYTHDYGADPQMQTLLVQCYYLQQDWKGTIAAVRGIIAADQKAKRPPAESQLQMMATAYGNLRDLPGQTNAYVQLVKYYPRTQYWQILIHNLVSDQSLSPRLVFNLQRLRLATGVLTNPSDFQDMAERAVQMGLPQLALNLLNEGYNRHLLGSGPAAASQEHFRSFVAQQAAKTRNDLPASVQEAGRTPTAGPSLTTGYNLILNGQVDQGLALIQQGQEKKPRFPDIAQLEKGMALIDAGRKTDAATLLDSMNGDGVVNDLAQLWAVYLHSAAAR</sequence>
<organism evidence="2 3">
    <name type="scientific">Saccharibacter floricola DSM 15669</name>
    <dbReference type="NCBI Taxonomy" id="1123227"/>
    <lineage>
        <taxon>Bacteria</taxon>
        <taxon>Pseudomonadati</taxon>
        <taxon>Pseudomonadota</taxon>
        <taxon>Alphaproteobacteria</taxon>
        <taxon>Acetobacterales</taxon>
        <taxon>Acetobacteraceae</taxon>
        <taxon>Saccharibacter</taxon>
    </lineage>
</organism>
<feature type="chain" id="PRO_5045825992" description="Tetratricopeptide repeat protein" evidence="1">
    <location>
        <begin position="22"/>
        <end position="426"/>
    </location>
</feature>
<protein>
    <recommendedName>
        <fullName evidence="4">Tetratricopeptide repeat protein</fullName>
    </recommendedName>
</protein>
<name>A0ABQ0NZA0_9PROT</name>
<keyword evidence="1" id="KW-0732">Signal</keyword>
<evidence type="ECO:0000313" key="2">
    <source>
        <dbReference type="EMBL" id="GBQ07224.1"/>
    </source>
</evidence>
<dbReference type="RefSeq" id="WP_018980566.1">
    <property type="nucleotide sequence ID" value="NZ_BAQD01000021.1"/>
</dbReference>
<evidence type="ECO:0008006" key="4">
    <source>
        <dbReference type="Google" id="ProtNLM"/>
    </source>
</evidence>
<feature type="signal peptide" evidence="1">
    <location>
        <begin position="1"/>
        <end position="21"/>
    </location>
</feature>
<accession>A0ABQ0NZA0</accession>
<dbReference type="Proteomes" id="UP001062901">
    <property type="component" value="Unassembled WGS sequence"/>
</dbReference>
<evidence type="ECO:0000313" key="3">
    <source>
        <dbReference type="Proteomes" id="UP001062901"/>
    </source>
</evidence>
<dbReference type="Gene3D" id="1.25.40.10">
    <property type="entry name" value="Tetratricopeptide repeat domain"/>
    <property type="match status" value="1"/>
</dbReference>